<proteinExistence type="predicted"/>
<feature type="non-terminal residue" evidence="1">
    <location>
        <position position="1"/>
    </location>
</feature>
<accession>A0A3C1KNB2</accession>
<sequence>SGEQAQPPASWSRHGAAWLYRLLHDPGRLWRRYLLTPWFLLAPLLRLRLAVSKETPR</sequence>
<organism evidence="1 2">
    <name type="scientific">Haliea salexigens</name>
    <dbReference type="NCBI Taxonomy" id="287487"/>
    <lineage>
        <taxon>Bacteria</taxon>
        <taxon>Pseudomonadati</taxon>
        <taxon>Pseudomonadota</taxon>
        <taxon>Gammaproteobacteria</taxon>
        <taxon>Cellvibrionales</taxon>
        <taxon>Halieaceae</taxon>
        <taxon>Haliea</taxon>
    </lineage>
</organism>
<dbReference type="EMBL" id="DMND01000147">
    <property type="protein sequence ID" value="HAN28199.1"/>
    <property type="molecule type" value="Genomic_DNA"/>
</dbReference>
<comment type="caution">
    <text evidence="1">The sequence shown here is derived from an EMBL/GenBank/DDBJ whole genome shotgun (WGS) entry which is preliminary data.</text>
</comment>
<evidence type="ECO:0000313" key="2">
    <source>
        <dbReference type="Proteomes" id="UP000259273"/>
    </source>
</evidence>
<gene>
    <name evidence="1" type="ORF">DCP75_10860</name>
</gene>
<name>A0A3C1KNB2_9GAMM</name>
<dbReference type="AlphaFoldDB" id="A0A3C1KNB2"/>
<keyword evidence="1" id="KW-0808">Transferase</keyword>
<dbReference type="GO" id="GO:0016740">
    <property type="term" value="F:transferase activity"/>
    <property type="evidence" value="ECO:0007669"/>
    <property type="project" value="UniProtKB-KW"/>
</dbReference>
<dbReference type="STRING" id="1121937.GCA_000423125_01405"/>
<reference evidence="1 2" key="1">
    <citation type="journal article" date="2018" name="Nat. Biotechnol.">
        <title>A standardized bacterial taxonomy based on genome phylogeny substantially revises the tree of life.</title>
        <authorList>
            <person name="Parks D.H."/>
            <person name="Chuvochina M."/>
            <person name="Waite D.W."/>
            <person name="Rinke C."/>
            <person name="Skarshewski A."/>
            <person name="Chaumeil P.A."/>
            <person name="Hugenholtz P."/>
        </authorList>
    </citation>
    <scope>NUCLEOTIDE SEQUENCE [LARGE SCALE GENOMIC DNA]</scope>
    <source>
        <strain evidence="1">UBA9158</strain>
    </source>
</reference>
<evidence type="ECO:0000313" key="1">
    <source>
        <dbReference type="EMBL" id="HAN28199.1"/>
    </source>
</evidence>
<protein>
    <submittedName>
        <fullName evidence="1">Glycosyltransferase</fullName>
    </submittedName>
</protein>
<dbReference type="InterPro" id="IPR004629">
    <property type="entry name" value="WecG_TagA_CpsF"/>
</dbReference>
<dbReference type="Pfam" id="PF03808">
    <property type="entry name" value="Glyco_tran_WecG"/>
    <property type="match status" value="1"/>
</dbReference>
<dbReference type="Proteomes" id="UP000259273">
    <property type="component" value="Unassembled WGS sequence"/>
</dbReference>